<proteinExistence type="predicted"/>
<evidence type="ECO:0000259" key="2">
    <source>
        <dbReference type="PROSITE" id="PS51462"/>
    </source>
</evidence>
<name>A0A0F9LZ44_9ZZZZ</name>
<dbReference type="EMBL" id="LAZR01009943">
    <property type="protein sequence ID" value="KKM69720.1"/>
    <property type="molecule type" value="Genomic_DNA"/>
</dbReference>
<dbReference type="PANTHER" id="PTHR10885:SF0">
    <property type="entry name" value="ISOPENTENYL-DIPHOSPHATE DELTA-ISOMERASE"/>
    <property type="match status" value="1"/>
</dbReference>
<gene>
    <name evidence="3" type="ORF">LCGC14_1447910</name>
</gene>
<dbReference type="Gene3D" id="3.90.79.10">
    <property type="entry name" value="Nucleoside Triphosphate Pyrophosphohydrolase"/>
    <property type="match status" value="1"/>
</dbReference>
<dbReference type="PANTHER" id="PTHR10885">
    <property type="entry name" value="ISOPENTENYL-DIPHOSPHATE DELTA-ISOMERASE"/>
    <property type="match status" value="1"/>
</dbReference>
<dbReference type="InterPro" id="IPR000086">
    <property type="entry name" value="NUDIX_hydrolase_dom"/>
</dbReference>
<feature type="domain" description="Nudix hydrolase" evidence="2">
    <location>
        <begin position="29"/>
        <end position="176"/>
    </location>
</feature>
<protein>
    <recommendedName>
        <fullName evidence="2">Nudix hydrolase domain-containing protein</fullName>
    </recommendedName>
</protein>
<evidence type="ECO:0000313" key="3">
    <source>
        <dbReference type="EMBL" id="KKM69720.1"/>
    </source>
</evidence>
<dbReference type="AlphaFoldDB" id="A0A0F9LZ44"/>
<accession>A0A0F9LZ44</accession>
<sequence length="184" mass="20910">MDELVDILDSDGNATGQTALKSEAHEKGWYHPSVHIWFFTEDKKVLIQQRSKNKDTFPLLWDVSVAGHIGAGEPVEKAAVREIKEEIGLQIEENDLQKIGVFKATHKHSEVLIDKEFHHLFLCRLKVPLRALKLQKSEVADLKLLPLLRFSEETWGLANVSQYVPHGATYYKEIVKAIKKASSE</sequence>
<dbReference type="SUPFAM" id="SSF55811">
    <property type="entry name" value="Nudix"/>
    <property type="match status" value="1"/>
</dbReference>
<evidence type="ECO:0000256" key="1">
    <source>
        <dbReference type="ARBA" id="ARBA00022801"/>
    </source>
</evidence>
<dbReference type="GO" id="GO:0016787">
    <property type="term" value="F:hydrolase activity"/>
    <property type="evidence" value="ECO:0007669"/>
    <property type="project" value="UniProtKB-KW"/>
</dbReference>
<dbReference type="PROSITE" id="PS00893">
    <property type="entry name" value="NUDIX_BOX"/>
    <property type="match status" value="1"/>
</dbReference>
<dbReference type="PROSITE" id="PS51462">
    <property type="entry name" value="NUDIX"/>
    <property type="match status" value="1"/>
</dbReference>
<dbReference type="InterPro" id="IPR020084">
    <property type="entry name" value="NUDIX_hydrolase_CS"/>
</dbReference>
<dbReference type="CDD" id="cd04692">
    <property type="entry name" value="NUDIX_Hydrolase"/>
    <property type="match status" value="1"/>
</dbReference>
<dbReference type="Pfam" id="PF00293">
    <property type="entry name" value="NUDIX"/>
    <property type="match status" value="1"/>
</dbReference>
<reference evidence="3" key="1">
    <citation type="journal article" date="2015" name="Nature">
        <title>Complex archaea that bridge the gap between prokaryotes and eukaryotes.</title>
        <authorList>
            <person name="Spang A."/>
            <person name="Saw J.H."/>
            <person name="Jorgensen S.L."/>
            <person name="Zaremba-Niedzwiedzka K."/>
            <person name="Martijn J."/>
            <person name="Lind A.E."/>
            <person name="van Eijk R."/>
            <person name="Schleper C."/>
            <person name="Guy L."/>
            <person name="Ettema T.J."/>
        </authorList>
    </citation>
    <scope>NUCLEOTIDE SEQUENCE</scope>
</reference>
<keyword evidence="1" id="KW-0378">Hydrolase</keyword>
<dbReference type="InterPro" id="IPR015797">
    <property type="entry name" value="NUDIX_hydrolase-like_dom_sf"/>
</dbReference>
<comment type="caution">
    <text evidence="3">The sequence shown here is derived from an EMBL/GenBank/DDBJ whole genome shotgun (WGS) entry which is preliminary data.</text>
</comment>
<organism evidence="3">
    <name type="scientific">marine sediment metagenome</name>
    <dbReference type="NCBI Taxonomy" id="412755"/>
    <lineage>
        <taxon>unclassified sequences</taxon>
        <taxon>metagenomes</taxon>
        <taxon>ecological metagenomes</taxon>
    </lineage>
</organism>